<organism evidence="2 3">
    <name type="scientific">Rhizobium wuzhouense</name>
    <dbReference type="NCBI Taxonomy" id="1986026"/>
    <lineage>
        <taxon>Bacteria</taxon>
        <taxon>Pseudomonadati</taxon>
        <taxon>Pseudomonadota</taxon>
        <taxon>Alphaproteobacteria</taxon>
        <taxon>Hyphomicrobiales</taxon>
        <taxon>Rhizobiaceae</taxon>
        <taxon>Rhizobium/Agrobacterium group</taxon>
        <taxon>Rhizobium</taxon>
    </lineage>
</organism>
<reference evidence="2 3" key="1">
    <citation type="submission" date="2018-06" db="EMBL/GenBank/DDBJ databases">
        <title>Rhizobium wuzhouense sp. nov., isolated from roots of Oryza officinalis.</title>
        <authorList>
            <person name="Yuan T."/>
        </authorList>
    </citation>
    <scope>NUCLEOTIDE SEQUENCE [LARGE SCALE GENOMIC DNA]</scope>
    <source>
        <strain evidence="2 3">W44</strain>
    </source>
</reference>
<dbReference type="RefSeq" id="WP_110790347.1">
    <property type="nucleotide sequence ID" value="NZ_QJRY01000001.1"/>
</dbReference>
<keyword evidence="3" id="KW-1185">Reference proteome</keyword>
<dbReference type="EMBL" id="QJRY01000001">
    <property type="protein sequence ID" value="PYB77926.1"/>
    <property type="molecule type" value="Genomic_DNA"/>
</dbReference>
<dbReference type="InterPro" id="IPR004843">
    <property type="entry name" value="Calcineurin-like_PHP"/>
</dbReference>
<evidence type="ECO:0000313" key="2">
    <source>
        <dbReference type="EMBL" id="PYB77926.1"/>
    </source>
</evidence>
<evidence type="ECO:0000313" key="3">
    <source>
        <dbReference type="Proteomes" id="UP000247536"/>
    </source>
</evidence>
<dbReference type="InterPro" id="IPR029052">
    <property type="entry name" value="Metallo-depent_PP-like"/>
</dbReference>
<dbReference type="Gene3D" id="3.60.21.10">
    <property type="match status" value="1"/>
</dbReference>
<dbReference type="SUPFAM" id="SSF56300">
    <property type="entry name" value="Metallo-dependent phosphatases"/>
    <property type="match status" value="1"/>
</dbReference>
<dbReference type="Pfam" id="PF00149">
    <property type="entry name" value="Metallophos"/>
    <property type="match status" value="1"/>
</dbReference>
<dbReference type="PANTHER" id="PTHR16509:SF8">
    <property type="entry name" value="MANGANESE-DEPENDENT ADP-RIBOSE_CDP-ALCOHOL DIPHOSPHATASE"/>
    <property type="match status" value="1"/>
</dbReference>
<dbReference type="Proteomes" id="UP000247536">
    <property type="component" value="Unassembled WGS sequence"/>
</dbReference>
<feature type="domain" description="Calcineurin-like phosphoesterase" evidence="1">
    <location>
        <begin position="9"/>
        <end position="229"/>
    </location>
</feature>
<gene>
    <name evidence="2" type="ORF">DMY87_02555</name>
</gene>
<sequence length="281" mass="31416">MRHEEPRLRLGIIADPQYADRDPDTDLNRYFREVPARLEQAITHFEPLPLDAIIVLGDLIDRDFENFSTVLGILERSRHPRILLPGNHDFLVSADRLHDIHATLGMPAPYYQHRLNGVRLLVTEGNEISLFSSPKGDPRHVEAEARLAALKAEGVANAQTWNAGISQTQEDWIRARLTEAEAACEPVLLLGHYPIHPPSDHNLWDGERLADLVATSPASVAYLCGHQHAGNYARLGNTHFVNFCGMVDTPETSAFAVLSLFDDRIEIEGFGREPSRILSLT</sequence>
<dbReference type="PANTHER" id="PTHR16509">
    <property type="match status" value="1"/>
</dbReference>
<evidence type="ECO:0000259" key="1">
    <source>
        <dbReference type="Pfam" id="PF00149"/>
    </source>
</evidence>
<comment type="caution">
    <text evidence="2">The sequence shown here is derived from an EMBL/GenBank/DDBJ whole genome shotgun (WGS) entry which is preliminary data.</text>
</comment>
<name>A0ABX5P1S2_9HYPH</name>
<protein>
    <submittedName>
        <fullName evidence="2">Phosphatase</fullName>
    </submittedName>
</protein>
<accession>A0ABX5P1S2</accession>
<proteinExistence type="predicted"/>